<dbReference type="GO" id="GO:0003950">
    <property type="term" value="F:NAD+ poly-ADP-ribosyltransferase activity"/>
    <property type="evidence" value="ECO:0007669"/>
    <property type="project" value="UniProtKB-UniRule"/>
</dbReference>
<dbReference type="InterPro" id="IPR012677">
    <property type="entry name" value="Nucleotide-bd_a/b_plait_sf"/>
</dbReference>
<protein>
    <recommendedName>
        <fullName evidence="7">Poly [ADP-ribose] polymerase</fullName>
        <shortName evidence="7">PARP</shortName>
        <ecNumber evidence="7">2.4.2.-</ecNumber>
    </recommendedName>
</protein>
<feature type="domain" description="Macro" evidence="10">
    <location>
        <begin position="1300"/>
        <end position="1476"/>
    </location>
</feature>
<dbReference type="InterPro" id="IPR057049">
    <property type="entry name" value="PARP14_KH_8"/>
</dbReference>
<proteinExistence type="inferred from homology"/>
<dbReference type="InterPro" id="IPR057046">
    <property type="entry name" value="PARP14_KH_4"/>
</dbReference>
<dbReference type="STRING" id="8010.ENSELUP00000013505"/>
<dbReference type="InterPro" id="IPR012317">
    <property type="entry name" value="Poly(ADP-ribose)pol_cat_dom"/>
</dbReference>
<dbReference type="Gene3D" id="3.90.228.10">
    <property type="match status" value="1"/>
</dbReference>
<dbReference type="Pfam" id="PF01661">
    <property type="entry name" value="Macro"/>
    <property type="match status" value="3"/>
</dbReference>
<dbReference type="Gene3D" id="3.40.220.10">
    <property type="entry name" value="Leucine Aminopeptidase, subunit E, domain 1"/>
    <property type="match status" value="3"/>
</dbReference>
<dbReference type="Pfam" id="PF00644">
    <property type="entry name" value="PARP"/>
    <property type="match status" value="1"/>
</dbReference>
<dbReference type="InterPro" id="IPR035979">
    <property type="entry name" value="RBD_domain_sf"/>
</dbReference>
<reference evidence="12" key="1">
    <citation type="journal article" date="2014" name="PLoS ONE">
        <title>The genome and linkage map of the northern pike (Esox lucius): conserved synteny revealed between the salmonid sister group and the Neoteleostei.</title>
        <authorList>
            <person name="Rondeau E.B."/>
            <person name="Minkley D.R."/>
            <person name="Leong J.S."/>
            <person name="Messmer A.M."/>
            <person name="Jantzen J.R."/>
            <person name="von Schalburg K.R."/>
            <person name="Lemon C."/>
            <person name="Bird N.H."/>
            <person name="Koop B.F."/>
        </authorList>
    </citation>
    <scope>NUCLEOTIDE SEQUENCE</scope>
</reference>
<dbReference type="Pfam" id="PF23252">
    <property type="entry name" value="KH_PARP14_5"/>
    <property type="match status" value="1"/>
</dbReference>
<dbReference type="CDD" id="cd02903">
    <property type="entry name" value="Macro_BAL-like"/>
    <property type="match status" value="1"/>
</dbReference>
<dbReference type="Pfam" id="PF23249">
    <property type="entry name" value="KH_PARP14_3"/>
    <property type="match status" value="1"/>
</dbReference>
<dbReference type="InterPro" id="IPR037197">
    <property type="entry name" value="WWE_dom_sf"/>
</dbReference>
<dbReference type="GO" id="GO:1990404">
    <property type="term" value="F:NAD+-protein mono-ADP-ribosyltransferase activity"/>
    <property type="evidence" value="ECO:0007669"/>
    <property type="project" value="TreeGrafter"/>
</dbReference>
<dbReference type="Gene3D" id="3.30.720.50">
    <property type="match status" value="1"/>
</dbReference>
<dbReference type="InterPro" id="IPR057045">
    <property type="entry name" value="PARP14_KH_3"/>
</dbReference>
<evidence type="ECO:0000313" key="12">
    <source>
        <dbReference type="Proteomes" id="UP000265140"/>
    </source>
</evidence>
<dbReference type="FunFam" id="3.90.228.10:FF:000008">
    <property type="entry name" value="Poly [ADP-ribose] polymerase"/>
    <property type="match status" value="1"/>
</dbReference>
<reference evidence="11" key="2">
    <citation type="submission" date="2020-02" db="EMBL/GenBank/DDBJ databases">
        <title>Esox lucius (northern pike) genome, fEsoLuc1, primary haplotype.</title>
        <authorList>
            <person name="Myers G."/>
            <person name="Karagic N."/>
            <person name="Meyer A."/>
            <person name="Pippel M."/>
            <person name="Reichard M."/>
            <person name="Winkler S."/>
            <person name="Tracey A."/>
            <person name="Sims Y."/>
            <person name="Howe K."/>
            <person name="Rhie A."/>
            <person name="Formenti G."/>
            <person name="Durbin R."/>
            <person name="Fedrigo O."/>
            <person name="Jarvis E.D."/>
        </authorList>
    </citation>
    <scope>NUCLEOTIDE SEQUENCE [LARGE SCALE GENOMIC DNA]</scope>
</reference>
<dbReference type="SUPFAM" id="SSF56399">
    <property type="entry name" value="ADP-ribosylation"/>
    <property type="match status" value="1"/>
</dbReference>
<dbReference type="Proteomes" id="UP000265140">
    <property type="component" value="Chromosome 7"/>
</dbReference>
<feature type="compositionally biased region" description="Low complexity" evidence="8">
    <location>
        <begin position="96"/>
        <end position="107"/>
    </location>
</feature>
<reference evidence="11" key="4">
    <citation type="submission" date="2025-09" db="UniProtKB">
        <authorList>
            <consortium name="Ensembl"/>
        </authorList>
    </citation>
    <scope>IDENTIFICATION</scope>
</reference>
<dbReference type="CDD" id="cd01439">
    <property type="entry name" value="TCCD_inducible_PARP_like"/>
    <property type="match status" value="1"/>
</dbReference>
<keyword evidence="3 7" id="KW-0808">Transferase</keyword>
<dbReference type="KEGG" id="els:105024613"/>
<dbReference type="InterPro" id="IPR057051">
    <property type="entry name" value="PARP14_RPM_1"/>
</dbReference>
<keyword evidence="2 7" id="KW-0328">Glycosyltransferase</keyword>
<feature type="region of interest" description="Disordered" evidence="8">
    <location>
        <begin position="982"/>
        <end position="1079"/>
    </location>
</feature>
<dbReference type="SUPFAM" id="SSF117839">
    <property type="entry name" value="WWE domain"/>
    <property type="match status" value="1"/>
</dbReference>
<dbReference type="PANTHER" id="PTHR14453">
    <property type="entry name" value="PARP/ZINC FINGER CCCH TYPE DOMAIN CONTAINING PROTEIN"/>
    <property type="match status" value="1"/>
</dbReference>
<feature type="compositionally biased region" description="Basic and acidic residues" evidence="8">
    <location>
        <begin position="1047"/>
        <end position="1072"/>
    </location>
</feature>
<dbReference type="GO" id="GO:0070212">
    <property type="term" value="P:protein poly-ADP-ribosylation"/>
    <property type="evidence" value="ECO:0007669"/>
    <property type="project" value="TreeGrafter"/>
</dbReference>
<feature type="region of interest" description="Disordered" evidence="8">
    <location>
        <begin position="95"/>
        <end position="138"/>
    </location>
</feature>
<dbReference type="CTD" id="562648"/>
<dbReference type="EC" id="2.4.2.-" evidence="7"/>
<dbReference type="InterPro" id="IPR057047">
    <property type="entry name" value="PARP14_KH_5"/>
</dbReference>
<name>A0A3P8YCD2_ESOLU</name>
<dbReference type="SUPFAM" id="SSF52949">
    <property type="entry name" value="Macro domain-like"/>
    <property type="match status" value="3"/>
</dbReference>
<dbReference type="PANTHER" id="PTHR14453:SF106">
    <property type="entry name" value="POLY [ADP-RIBOSE] POLYMERASE"/>
    <property type="match status" value="1"/>
</dbReference>
<evidence type="ECO:0000256" key="3">
    <source>
        <dbReference type="ARBA" id="ARBA00022679"/>
    </source>
</evidence>
<evidence type="ECO:0000256" key="7">
    <source>
        <dbReference type="RuleBase" id="RU362114"/>
    </source>
</evidence>
<dbReference type="GO" id="GO:0010629">
    <property type="term" value="P:negative regulation of gene expression"/>
    <property type="evidence" value="ECO:0007669"/>
    <property type="project" value="TreeGrafter"/>
</dbReference>
<feature type="domain" description="Macro" evidence="10">
    <location>
        <begin position="782"/>
        <end position="969"/>
    </location>
</feature>
<keyword evidence="4 7" id="KW-0520">NAD</keyword>
<dbReference type="GeneTree" id="ENSGT00940000165390"/>
<keyword evidence="12" id="KW-1185">Reference proteome</keyword>
<keyword evidence="5" id="KW-0539">Nucleus</keyword>
<dbReference type="InterPro" id="IPR043472">
    <property type="entry name" value="Macro_dom-like"/>
</dbReference>
<feature type="domain" description="Macro" evidence="10">
    <location>
        <begin position="1075"/>
        <end position="1262"/>
    </location>
</feature>
<evidence type="ECO:0000256" key="8">
    <source>
        <dbReference type="SAM" id="MobiDB-lite"/>
    </source>
</evidence>
<dbReference type="InterPro" id="IPR057043">
    <property type="entry name" value="PARP14_KH_2"/>
</dbReference>
<dbReference type="OrthoDB" id="6133115at2759"/>
<feature type="domain" description="PARP catalytic" evidence="9">
    <location>
        <begin position="1705"/>
        <end position="1901"/>
    </location>
</feature>
<accession>A0A3P8YCD2</accession>
<comment type="subcellular location">
    <subcellularLocation>
        <location evidence="1">Nucleus</location>
    </subcellularLocation>
</comment>
<dbReference type="PROSITE" id="PS51059">
    <property type="entry name" value="PARP_CATALYTIC"/>
    <property type="match status" value="1"/>
</dbReference>
<dbReference type="Pfam" id="PF23222">
    <property type="entry name" value="RRM_PARP14_1"/>
    <property type="match status" value="1"/>
</dbReference>
<dbReference type="Pfam" id="PF23085">
    <property type="entry name" value="RRM_PARP14_3"/>
    <property type="match status" value="1"/>
</dbReference>
<dbReference type="GeneID" id="105024613"/>
<dbReference type="Gene3D" id="3.30.70.330">
    <property type="match status" value="2"/>
</dbReference>
<dbReference type="CDD" id="cd02907">
    <property type="entry name" value="Macro_Af1521_BAL-like"/>
    <property type="match status" value="1"/>
</dbReference>
<dbReference type="InterPro" id="IPR057048">
    <property type="entry name" value="PARP14_KH_6"/>
</dbReference>
<dbReference type="Bgee" id="ENSELUG00000013643">
    <property type="expression patterns" value="Expressed in digestive tract and 15 other cell types or tissues"/>
</dbReference>
<feature type="compositionally biased region" description="Gly residues" evidence="8">
    <location>
        <begin position="1020"/>
        <end position="1029"/>
    </location>
</feature>
<evidence type="ECO:0000256" key="5">
    <source>
        <dbReference type="ARBA" id="ARBA00023242"/>
    </source>
</evidence>
<dbReference type="Ensembl" id="ENSELUT00000022052.3">
    <property type="protein sequence ID" value="ENSELUP00000013505.3"/>
    <property type="gene ID" value="ENSELUG00000013643.3"/>
</dbReference>
<dbReference type="GO" id="GO:0003676">
    <property type="term" value="F:nucleic acid binding"/>
    <property type="evidence" value="ECO:0007669"/>
    <property type="project" value="InterPro"/>
</dbReference>
<dbReference type="InterPro" id="IPR057044">
    <property type="entry name" value="PARP14_KH_1"/>
</dbReference>
<dbReference type="Pfam" id="PF23084">
    <property type="entry name" value="KH_PARP14_1"/>
    <property type="match status" value="1"/>
</dbReference>
<dbReference type="InterPro" id="IPR002589">
    <property type="entry name" value="Macro_dom"/>
</dbReference>
<dbReference type="PROSITE" id="PS51154">
    <property type="entry name" value="MACRO"/>
    <property type="match status" value="3"/>
</dbReference>
<feature type="region of interest" description="Disordered" evidence="8">
    <location>
        <begin position="1269"/>
        <end position="1289"/>
    </location>
</feature>
<dbReference type="OMA" id="HEMAKCN"/>
<evidence type="ECO:0000256" key="1">
    <source>
        <dbReference type="ARBA" id="ARBA00004123"/>
    </source>
</evidence>
<reference evidence="11" key="3">
    <citation type="submission" date="2025-08" db="UniProtKB">
        <authorList>
            <consortium name="Ensembl"/>
        </authorList>
    </citation>
    <scope>IDENTIFICATION</scope>
</reference>
<dbReference type="InterPro" id="IPR052056">
    <property type="entry name" value="Mono-ARTD/PARP"/>
</dbReference>
<dbReference type="Pfam" id="PF23254">
    <property type="entry name" value="KH_PARP14_8"/>
    <property type="match status" value="1"/>
</dbReference>
<evidence type="ECO:0000256" key="2">
    <source>
        <dbReference type="ARBA" id="ARBA00022676"/>
    </source>
</evidence>
<feature type="compositionally biased region" description="Gly residues" evidence="8">
    <location>
        <begin position="988"/>
        <end position="998"/>
    </location>
</feature>
<evidence type="ECO:0000259" key="9">
    <source>
        <dbReference type="PROSITE" id="PS51059"/>
    </source>
</evidence>
<dbReference type="InParanoid" id="A0A3P8YCD2"/>
<dbReference type="InterPro" id="IPR057050">
    <property type="entry name" value="RRM_PARP14_2"/>
</dbReference>
<dbReference type="SUPFAM" id="SSF54928">
    <property type="entry name" value="RNA-binding domain, RBD"/>
    <property type="match status" value="1"/>
</dbReference>
<dbReference type="GO" id="GO:0005737">
    <property type="term" value="C:cytoplasm"/>
    <property type="evidence" value="ECO:0007669"/>
    <property type="project" value="TreeGrafter"/>
</dbReference>
<dbReference type="SMART" id="SM00506">
    <property type="entry name" value="A1pp"/>
    <property type="match status" value="3"/>
</dbReference>
<dbReference type="GO" id="GO:0003714">
    <property type="term" value="F:transcription corepressor activity"/>
    <property type="evidence" value="ECO:0007669"/>
    <property type="project" value="TreeGrafter"/>
</dbReference>
<dbReference type="Pfam" id="PF23245">
    <property type="entry name" value="RRM_PARP14_2"/>
    <property type="match status" value="1"/>
</dbReference>
<comment type="similarity">
    <text evidence="6">Belongs to the ARTD/PARP family.</text>
</comment>
<sequence>MDGYCFPVTVEGNWSTSASKTIKNKLHIYFQSKNKSSGGDCIVNYEDHSSTTATVYFYTEEVRENVLLRNNHEITVKNEIVKLRVSLPSKKNLEEAASSSAGATSNALPGVSDGTPDAPPNESSPGGEGTAKGFPQSSSVVLERVPENMSREMLIMLVENISYFEENMFTLEVISDTNTAVLTFNNPNDVDRFLTESKNNKNFQKHGLIGRVLERSQSVRVENLSSAMVEDMLDLYFEKCGGPVKNITMIPDEQAAIVTFQAAEAVETVIKKDHQFCSVSVNVYPYYESLGTALYGKGRAKWKMPDSFIVNMHPSIWKFISWKKQSSSINNQMEAHFCQVDMGSPDVKLSPVPALLRQKRLTRKHVEEWKQNTSKVFHDIIAQYAVFECDANVPVWKMVENDVRALLKEDAFLAMDASRGALTVAGLAKDTKPLRREVEDAVQRAKIQIKRQRDGVSKEIDLSPAMFYILQQAGLQRHAANEAPEMGVSYSEGTKKLVLSGLESEVYKVQNWILERKLGMNKKVLRLDPNLVEFLQSVDSVEMSQHLFSTQGIGAEYSVEGWEVLLTGSSDTALTEAERRVNTVLSLRSVIVEDPEVLNMPEWKDLNNNLLDAYNSSNKRTVVIKHLPEDTNRIIVSGFRDPVEEISNSLEDFVGKYSAVQDAVRVKSCAVVKFIQENKLHEWKGFEKVNIHFNPRKTKIILFGARLYVSMAKASFQKMAAALCTDELAVMKPGARKYFQEQGNIYLSMAFKEYGCLVLLQEDYMLEEEEEDEDEETGFGCPPCCEVRTPDGILVSVSQADICKFKADAVVNASNEDLAHIGGLANALLNAAGPQLQELSDQYVRRNGKLKAGDAVVTDGCNLPCKYVVHAVGPRFTDFDRRESTQRLKQAVIKSLMEAAKVSCQTVAVPAVSSGIFGFPLDLCTETIAKAVREYCENQKGASSLTEIHLVDNKDKTVRALAIAVQNEFKHLHPKMALPLQSAPFRRGGQGRGQGGYGYQQPQGQWAHGRRGGRGEDGGQHGWKGGGGGRRGRGEDGRGRGRGRGGGRRESETQGNDHENREETNRRYEGAARGDVLQTNHTPEGLKIILRKGNIQEECSDVIVNTISGDLDLSNGAVSKAILKAAGPQIQIEARKEAPTFRLDYGDVVVTGGYNLPCQKVIHTVCPHWDQGTGAAEKILKMIIRDCLIDAEKRSLASMSFPAIGTGNMGFPRDLVSKLMLQEIKDFSQKRSPTHLKEVAIVVHPSDRQSVDCFYREFKGQIQGKTWQSSQAASQSQQPKSNVGQSQQSSGFFGQVRSPSLGVYIMQMGHVTFEVSSGDITREKSDVIVNSSNSDFTLKTGVSKAILEGAGLAVELECSKLANSPNFSDRMIMTSAGSLPSRNIIHVVGQNNPEKVKETVYGVLKMCEEHKFSSVSFPALGTGQGGASPAAMADAMIDAVVDFVRKKKGQFVKMVKILIFQTAMVAEFHKSMTKRVGQEVEEKGFFAKVKDSVTSLFMGPNEELDQSRSAGENFVLEGEVFEPTVFQLCAETPQAVTQARDWVQNLIVKEQTKKTIQDPYISQLRQGDMEKLQAMQRELTISIRLEKKGPASLIHLEGLSRDVLTADGRIRDMVRAVERAETRKREAFLLSSLVEWQYQDSSATMVAFDMFTNLDLEEAFGKKFKVNIKINGVDYEADAVYRKASRLWGGKGHIELLRKDLKGDASLPKNWGDMKGTLLKLVPLSPTSTEYQEVEKECVKTGLKLTIVEITRVQNVTLWKNYQIKKKHLEEKNKHTNNEKVLFHGTNSTSVGLINNSGFNRSYAGTHGAAIGKGTYFAVDPGYSANGYAQPDAQGDKRMYLARVLVGDFTVGKAGLVVPPTKSSGNTADLYDSVADNPSNPTMFVVFNDVQAYPEYLITFK</sequence>
<dbReference type="RefSeq" id="XP_010892961.2">
    <property type="nucleotide sequence ID" value="XM_010894659.5"/>
</dbReference>
<dbReference type="Pfam" id="PF23253">
    <property type="entry name" value="KH_PARP14_6"/>
    <property type="match status" value="1"/>
</dbReference>
<organism evidence="11 12">
    <name type="scientific">Esox lucius</name>
    <name type="common">Northern pike</name>
    <dbReference type="NCBI Taxonomy" id="8010"/>
    <lineage>
        <taxon>Eukaryota</taxon>
        <taxon>Metazoa</taxon>
        <taxon>Chordata</taxon>
        <taxon>Craniata</taxon>
        <taxon>Vertebrata</taxon>
        <taxon>Euteleostomi</taxon>
        <taxon>Actinopterygii</taxon>
        <taxon>Neopterygii</taxon>
        <taxon>Teleostei</taxon>
        <taxon>Protacanthopterygii</taxon>
        <taxon>Esociformes</taxon>
        <taxon>Esocidae</taxon>
        <taxon>Esox</taxon>
    </lineage>
</organism>
<evidence type="ECO:0000256" key="6">
    <source>
        <dbReference type="ARBA" id="ARBA00024347"/>
    </source>
</evidence>
<evidence type="ECO:0000256" key="4">
    <source>
        <dbReference type="ARBA" id="ARBA00023027"/>
    </source>
</evidence>
<dbReference type="GO" id="GO:0005634">
    <property type="term" value="C:nucleus"/>
    <property type="evidence" value="ECO:0007669"/>
    <property type="project" value="UniProtKB-SubCell"/>
</dbReference>
<evidence type="ECO:0000313" key="11">
    <source>
        <dbReference type="Ensembl" id="ENSELUP00000013505.3"/>
    </source>
</evidence>
<evidence type="ECO:0000259" key="10">
    <source>
        <dbReference type="PROSITE" id="PS51154"/>
    </source>
</evidence>
<dbReference type="Pfam" id="PF23251">
    <property type="entry name" value="KH_PARP14_4"/>
    <property type="match status" value="1"/>
</dbReference>
<dbReference type="Pfam" id="PF23248">
    <property type="entry name" value="KH_PARP14_2"/>
    <property type="match status" value="1"/>
</dbReference>